<feature type="compositionally biased region" description="Polar residues" evidence="1">
    <location>
        <begin position="25"/>
        <end position="35"/>
    </location>
</feature>
<reference evidence="3" key="1">
    <citation type="submission" date="2023-06" db="EMBL/GenBank/DDBJ databases">
        <title>Genome-scale phylogeny and comparative genomics of the fungal order Sordariales.</title>
        <authorList>
            <consortium name="Lawrence Berkeley National Laboratory"/>
            <person name="Hensen N."/>
            <person name="Bonometti L."/>
            <person name="Westerberg I."/>
            <person name="Brannstrom I.O."/>
            <person name="Guillou S."/>
            <person name="Cros-Aarteil S."/>
            <person name="Calhoun S."/>
            <person name="Haridas S."/>
            <person name="Kuo A."/>
            <person name="Mondo S."/>
            <person name="Pangilinan J."/>
            <person name="Riley R."/>
            <person name="Labutti K."/>
            <person name="Andreopoulos B."/>
            <person name="Lipzen A."/>
            <person name="Chen C."/>
            <person name="Yanf M."/>
            <person name="Daum C."/>
            <person name="Ng V."/>
            <person name="Clum A."/>
            <person name="Steindorff A."/>
            <person name="Ohm R."/>
            <person name="Martin F."/>
            <person name="Silar P."/>
            <person name="Natvig D."/>
            <person name="Lalanne C."/>
            <person name="Gautier V."/>
            <person name="Ament-Velasquez S.L."/>
            <person name="Kruys A."/>
            <person name="Hutchinson M.I."/>
            <person name="Powell A.J."/>
            <person name="Barry K."/>
            <person name="Miller A.N."/>
            <person name="Grigoriev I.V."/>
            <person name="Debuchy R."/>
            <person name="Gladieux P."/>
            <person name="Thoren M.H."/>
            <person name="Johannesson H."/>
        </authorList>
    </citation>
    <scope>NUCLEOTIDE SEQUENCE</scope>
    <source>
        <strain evidence="3">SMH2532-1</strain>
    </source>
</reference>
<dbReference type="Proteomes" id="UP001174936">
    <property type="component" value="Unassembled WGS sequence"/>
</dbReference>
<name>A0AA39XUS6_9PEZI</name>
<gene>
    <name evidence="3" type="ORF">B0T16DRAFT_361024</name>
</gene>
<evidence type="ECO:0000259" key="2">
    <source>
        <dbReference type="SMART" id="SM00382"/>
    </source>
</evidence>
<feature type="region of interest" description="Disordered" evidence="1">
    <location>
        <begin position="25"/>
        <end position="72"/>
    </location>
</feature>
<dbReference type="InterPro" id="IPR054289">
    <property type="entry name" value="DUF7025"/>
</dbReference>
<dbReference type="Pfam" id="PF00004">
    <property type="entry name" value="AAA"/>
    <property type="match status" value="1"/>
</dbReference>
<feature type="region of interest" description="Disordered" evidence="1">
    <location>
        <begin position="423"/>
        <end position="475"/>
    </location>
</feature>
<dbReference type="InterPro" id="IPR003959">
    <property type="entry name" value="ATPase_AAA_core"/>
</dbReference>
<comment type="caution">
    <text evidence="3">The sequence shown here is derived from an EMBL/GenBank/DDBJ whole genome shotgun (WGS) entry which is preliminary data.</text>
</comment>
<dbReference type="SUPFAM" id="SSF52540">
    <property type="entry name" value="P-loop containing nucleoside triphosphate hydrolases"/>
    <property type="match status" value="1"/>
</dbReference>
<dbReference type="GO" id="GO:0005524">
    <property type="term" value="F:ATP binding"/>
    <property type="evidence" value="ECO:0007669"/>
    <property type="project" value="InterPro"/>
</dbReference>
<organism evidence="3 4">
    <name type="scientific">Cercophora newfieldiana</name>
    <dbReference type="NCBI Taxonomy" id="92897"/>
    <lineage>
        <taxon>Eukaryota</taxon>
        <taxon>Fungi</taxon>
        <taxon>Dikarya</taxon>
        <taxon>Ascomycota</taxon>
        <taxon>Pezizomycotina</taxon>
        <taxon>Sordariomycetes</taxon>
        <taxon>Sordariomycetidae</taxon>
        <taxon>Sordariales</taxon>
        <taxon>Lasiosphaeriaceae</taxon>
        <taxon>Cercophora</taxon>
    </lineage>
</organism>
<evidence type="ECO:0000313" key="4">
    <source>
        <dbReference type="Proteomes" id="UP001174936"/>
    </source>
</evidence>
<dbReference type="InterPro" id="IPR003593">
    <property type="entry name" value="AAA+_ATPase"/>
</dbReference>
<feature type="domain" description="AAA+ ATPase" evidence="2">
    <location>
        <begin position="599"/>
        <end position="724"/>
    </location>
</feature>
<protein>
    <recommendedName>
        <fullName evidence="2">AAA+ ATPase domain-containing protein</fullName>
    </recommendedName>
</protein>
<dbReference type="GO" id="GO:0016887">
    <property type="term" value="F:ATP hydrolysis activity"/>
    <property type="evidence" value="ECO:0007669"/>
    <property type="project" value="InterPro"/>
</dbReference>
<proteinExistence type="predicted"/>
<evidence type="ECO:0000313" key="3">
    <source>
        <dbReference type="EMBL" id="KAK0639480.1"/>
    </source>
</evidence>
<dbReference type="PANTHER" id="PTHR46411:SF2">
    <property type="entry name" value="AAA+ ATPASE DOMAIN-CONTAINING PROTEIN"/>
    <property type="match status" value="1"/>
</dbReference>
<dbReference type="EMBL" id="JAULSV010000007">
    <property type="protein sequence ID" value="KAK0639480.1"/>
    <property type="molecule type" value="Genomic_DNA"/>
</dbReference>
<evidence type="ECO:0000256" key="1">
    <source>
        <dbReference type="SAM" id="MobiDB-lite"/>
    </source>
</evidence>
<dbReference type="PANTHER" id="PTHR46411">
    <property type="entry name" value="FAMILY ATPASE, PUTATIVE-RELATED"/>
    <property type="match status" value="1"/>
</dbReference>
<dbReference type="Pfam" id="PF22942">
    <property type="entry name" value="DUF7025"/>
    <property type="match status" value="1"/>
</dbReference>
<dbReference type="InterPro" id="IPR027417">
    <property type="entry name" value="P-loop_NTPase"/>
</dbReference>
<feature type="compositionally biased region" description="Acidic residues" evidence="1">
    <location>
        <begin position="437"/>
        <end position="454"/>
    </location>
</feature>
<dbReference type="SMART" id="SM00382">
    <property type="entry name" value="AAA"/>
    <property type="match status" value="1"/>
</dbReference>
<keyword evidence="4" id="KW-1185">Reference proteome</keyword>
<feature type="compositionally biased region" description="Basic and acidic residues" evidence="1">
    <location>
        <begin position="52"/>
        <end position="63"/>
    </location>
</feature>
<accession>A0AA39XUS6</accession>
<dbReference type="AlphaFoldDB" id="A0AA39XUS6"/>
<dbReference type="Gene3D" id="3.40.50.300">
    <property type="entry name" value="P-loop containing nucleotide triphosphate hydrolases"/>
    <property type="match status" value="1"/>
</dbReference>
<dbReference type="CDD" id="cd19481">
    <property type="entry name" value="RecA-like_protease"/>
    <property type="match status" value="1"/>
</dbReference>
<sequence length="844" mass="94088">MSVAEYQNAIPDIFKGSATPAIVVTSDSNLEQSPSAGGAVKKEDSTPSATEESPKDKQEEGASARKQRGQTQKGFADIVEFHKKNPDSGYDVQIIPTSRFLPKRTKRSTKTPKYADYALVLRRTALQQREGVVLLRFELEIQSRRLCKALRAMLRNCYESTNLQSFPIKFPAPWSELFFYRHDIQNLAEKEDDGSGVCEDAKLLHEFVVTNGLLSSILRDHKNYSKRGQVAGDILWTIYPPNSLAVLKIEGIQECWVVRNVLQIPSPNGGFLWEVTGLRVGCDGKRPGFSKPKCIVAAVTMTLHNVADLPLIPVDYFQPEDWQKVKTVLAARSLRLERTLGASLISFRPQVYQGDAWERNTAGKHYAPSDTTLSQEKQADERVVVDYYSFRNSARSRGQIPEVEDLQDQTQLRKSQQAVRARGIVLKTQVDSSSDSSDSDDWDGEQADTDDSDSEGGSSQNATGSGRRQKKGASNFDEMMDFKSIGNALVEEDAAGSKPKLMADEITIEDLAKQAQDILHISRENFNLLFPACVPAFGLKSKGWIWVMTDGLEDVVWNSTAFQSLQYDQDTKDLVHALITGHKRGLKTGFDDLIAGKGQGLVFLLHGEPGLGKTLTAESIADYLERPLYSISGGEVGTDVRSVENRLNEIFELTKRWDAVSLLDEADVLLCKRNSAELERNAIVGVFLRNLEYLQGVLFLTTNRKKDFDEAFKSRIHVTISYPALSKTAQSTIWQRLIENNKALKLNGAWNDEVYSALGRLNLNGRTIKNLLRTAVAYAYADGDALGLKHVLAMVKTELREFDETVDDENLAKAERSKHTEVLEAIKELQRLVLVDDGIKAHSS</sequence>